<dbReference type="EC" id="2.1.1.72" evidence="1"/>
<dbReference type="PANTHER" id="PTHR42933">
    <property type="entry name" value="SLR6095 PROTEIN"/>
    <property type="match status" value="1"/>
</dbReference>
<protein>
    <recommendedName>
        <fullName evidence="1">site-specific DNA-methyltransferase (adenine-specific)</fullName>
        <ecNumber evidence="1">2.1.1.72</ecNumber>
    </recommendedName>
</protein>
<dbReference type="GO" id="GO:0032259">
    <property type="term" value="P:methylation"/>
    <property type="evidence" value="ECO:0007669"/>
    <property type="project" value="UniProtKB-KW"/>
</dbReference>
<evidence type="ECO:0000256" key="1">
    <source>
        <dbReference type="ARBA" id="ARBA00011900"/>
    </source>
</evidence>
<feature type="domain" description="DNA methylase adenine-specific" evidence="9">
    <location>
        <begin position="121"/>
        <end position="407"/>
    </location>
</feature>
<dbReference type="RefSeq" id="WP_073127737.1">
    <property type="nucleotide sequence ID" value="NZ_BAABCH010000065.1"/>
</dbReference>
<dbReference type="AlphaFoldDB" id="A0A1M5TD73"/>
<organism evidence="10 11">
    <name type="scientific">Asaccharospora irregularis DSM 2635</name>
    <dbReference type="NCBI Taxonomy" id="1121321"/>
    <lineage>
        <taxon>Bacteria</taxon>
        <taxon>Bacillati</taxon>
        <taxon>Bacillota</taxon>
        <taxon>Clostridia</taxon>
        <taxon>Peptostreptococcales</taxon>
        <taxon>Peptostreptococcaceae</taxon>
        <taxon>Asaccharospora</taxon>
    </lineage>
</organism>
<keyword evidence="8" id="KW-0175">Coiled coil</keyword>
<keyword evidence="11" id="KW-1185">Reference proteome</keyword>
<evidence type="ECO:0000259" key="9">
    <source>
        <dbReference type="Pfam" id="PF02384"/>
    </source>
</evidence>
<keyword evidence="5" id="KW-0680">Restriction system</keyword>
<dbReference type="Gene3D" id="3.90.220.20">
    <property type="entry name" value="DNA methylase specificity domains"/>
    <property type="match status" value="1"/>
</dbReference>
<evidence type="ECO:0000256" key="3">
    <source>
        <dbReference type="ARBA" id="ARBA00022679"/>
    </source>
</evidence>
<dbReference type="GO" id="GO:0008170">
    <property type="term" value="F:N-methyltransferase activity"/>
    <property type="evidence" value="ECO:0007669"/>
    <property type="project" value="InterPro"/>
</dbReference>
<comment type="catalytic activity">
    <reaction evidence="7">
        <text>a 2'-deoxyadenosine in DNA + S-adenosyl-L-methionine = an N(6)-methyl-2'-deoxyadenosine in DNA + S-adenosyl-L-homocysteine + H(+)</text>
        <dbReference type="Rhea" id="RHEA:15197"/>
        <dbReference type="Rhea" id="RHEA-COMP:12418"/>
        <dbReference type="Rhea" id="RHEA-COMP:12419"/>
        <dbReference type="ChEBI" id="CHEBI:15378"/>
        <dbReference type="ChEBI" id="CHEBI:57856"/>
        <dbReference type="ChEBI" id="CHEBI:59789"/>
        <dbReference type="ChEBI" id="CHEBI:90615"/>
        <dbReference type="ChEBI" id="CHEBI:90616"/>
        <dbReference type="EC" id="2.1.1.72"/>
    </reaction>
</comment>
<sequence length="609" mass="69593">MNKFKVGFDVIRDVEPMSKRLLITTLSGVKVVLVNKNRLKVKIGYDWNYTSLDKNNLISTCMEIGRLTNLEIFKDKSIISLTEEMQDADFYKLIEIINSTVDPYDITGFCKQIRSTSNVDGKMYDTNTPDAVLDIAVKIIDPGVNDSIVDYFNGESGLELALVEHLDLDDENGFKLKYYGQEIDKVNYEIGQLINFLITGNEDRIVRGDSIYEPMFKEGNDLVKFDVSISNPPFMMKVDRGLIQNDTYNRFRHGANLVTNSDWITAEQVISSLKDDGKGAVLLPIGALFRGGAEERVRRSIISEDLIETIVKIPGSVLSYTNIVACWVIFNKNKEENRKGKIQFIDLSSYIESIDRRNKTISRDGVHKAVQYYKNFEENEISFIVDSKKIEEQNYDLNAFDYIQSEELIRNISSNMKMVEFSKIAQIRRGVQVNKGKLDALNTGSNRSHYLISIGNITDGKIIVNESDMIQIERKWEGVYEVKQGDLLVTSKGSQFKVAIVEEDIKAIVSANLFIVRVYDDKYIPEVLKYYLESELGQNLIQGIIKGTAIKSIAHKDIEKLLVPDIDMKMQKKAFNMIVESNSEYEDRIRKANELYKKEQDQIKNLLNL</sequence>
<evidence type="ECO:0000256" key="4">
    <source>
        <dbReference type="ARBA" id="ARBA00022691"/>
    </source>
</evidence>
<dbReference type="STRING" id="1121321.SAMN04488530_1564"/>
<dbReference type="InterPro" id="IPR029063">
    <property type="entry name" value="SAM-dependent_MTases_sf"/>
</dbReference>
<dbReference type="EMBL" id="FQWX01000056">
    <property type="protein sequence ID" value="SHH48293.1"/>
    <property type="molecule type" value="Genomic_DNA"/>
</dbReference>
<accession>A0A1M5TD73</accession>
<dbReference type="GO" id="GO:0003677">
    <property type="term" value="F:DNA binding"/>
    <property type="evidence" value="ECO:0007669"/>
    <property type="project" value="UniProtKB-KW"/>
</dbReference>
<evidence type="ECO:0000256" key="8">
    <source>
        <dbReference type="SAM" id="Coils"/>
    </source>
</evidence>
<dbReference type="InterPro" id="IPR003356">
    <property type="entry name" value="DNA_methylase_A-5"/>
</dbReference>
<keyword evidence="6" id="KW-0238">DNA-binding</keyword>
<dbReference type="Proteomes" id="UP000243255">
    <property type="component" value="Unassembled WGS sequence"/>
</dbReference>
<name>A0A1M5TD73_9FIRM</name>
<dbReference type="InterPro" id="IPR044946">
    <property type="entry name" value="Restrct_endonuc_typeI_TRD_sf"/>
</dbReference>
<evidence type="ECO:0000256" key="7">
    <source>
        <dbReference type="ARBA" id="ARBA00047942"/>
    </source>
</evidence>
<evidence type="ECO:0000313" key="11">
    <source>
        <dbReference type="Proteomes" id="UP000243255"/>
    </source>
</evidence>
<gene>
    <name evidence="10" type="ORF">SAMN04488530_1564</name>
</gene>
<keyword evidence="4" id="KW-0949">S-adenosyl-L-methionine</keyword>
<dbReference type="InterPro" id="IPR051537">
    <property type="entry name" value="DNA_Adenine_Mtase"/>
</dbReference>
<keyword evidence="3" id="KW-0808">Transferase</keyword>
<dbReference type="GO" id="GO:0009307">
    <property type="term" value="P:DNA restriction-modification system"/>
    <property type="evidence" value="ECO:0007669"/>
    <property type="project" value="UniProtKB-KW"/>
</dbReference>
<evidence type="ECO:0000256" key="5">
    <source>
        <dbReference type="ARBA" id="ARBA00022747"/>
    </source>
</evidence>
<evidence type="ECO:0000313" key="10">
    <source>
        <dbReference type="EMBL" id="SHH48293.1"/>
    </source>
</evidence>
<evidence type="ECO:0000256" key="2">
    <source>
        <dbReference type="ARBA" id="ARBA00022603"/>
    </source>
</evidence>
<dbReference type="OrthoDB" id="9814572at2"/>
<dbReference type="Pfam" id="PF02384">
    <property type="entry name" value="N6_Mtase"/>
    <property type="match status" value="1"/>
</dbReference>
<dbReference type="PANTHER" id="PTHR42933:SF3">
    <property type="entry name" value="TYPE I RESTRICTION ENZYME MJAVIII METHYLASE SUBUNIT"/>
    <property type="match status" value="1"/>
</dbReference>
<dbReference type="SUPFAM" id="SSF53335">
    <property type="entry name" value="S-adenosyl-L-methionine-dependent methyltransferases"/>
    <property type="match status" value="1"/>
</dbReference>
<reference evidence="11" key="1">
    <citation type="submission" date="2016-11" db="EMBL/GenBank/DDBJ databases">
        <authorList>
            <person name="Varghese N."/>
            <person name="Submissions S."/>
        </authorList>
    </citation>
    <scope>NUCLEOTIDE SEQUENCE [LARGE SCALE GENOMIC DNA]</scope>
    <source>
        <strain evidence="11">DSM 2635</strain>
    </source>
</reference>
<dbReference type="Gene3D" id="3.40.50.150">
    <property type="entry name" value="Vaccinia Virus protein VP39"/>
    <property type="match status" value="1"/>
</dbReference>
<evidence type="ECO:0000256" key="6">
    <source>
        <dbReference type="ARBA" id="ARBA00023125"/>
    </source>
</evidence>
<proteinExistence type="predicted"/>
<dbReference type="SUPFAM" id="SSF116734">
    <property type="entry name" value="DNA methylase specificity domain"/>
    <property type="match status" value="1"/>
</dbReference>
<keyword evidence="2 10" id="KW-0489">Methyltransferase</keyword>
<dbReference type="GO" id="GO:0009007">
    <property type="term" value="F:site-specific DNA-methyltransferase (adenine-specific) activity"/>
    <property type="evidence" value="ECO:0007669"/>
    <property type="project" value="UniProtKB-EC"/>
</dbReference>
<feature type="coiled-coil region" evidence="8">
    <location>
        <begin position="582"/>
        <end position="609"/>
    </location>
</feature>